<evidence type="ECO:0000313" key="10">
    <source>
        <dbReference type="Proteomes" id="UP001156398"/>
    </source>
</evidence>
<evidence type="ECO:0000256" key="4">
    <source>
        <dbReference type="RuleBase" id="RU000489"/>
    </source>
</evidence>
<dbReference type="PROSITE" id="PS01095">
    <property type="entry name" value="GH18_1"/>
    <property type="match status" value="1"/>
</dbReference>
<dbReference type="GO" id="GO:0005975">
    <property type="term" value="P:carbohydrate metabolic process"/>
    <property type="evidence" value="ECO:0007669"/>
    <property type="project" value="InterPro"/>
</dbReference>
<dbReference type="InterPro" id="IPR001579">
    <property type="entry name" value="Glyco_hydro_18_chit_AS"/>
</dbReference>
<reference evidence="9 10" key="1">
    <citation type="submission" date="2023-05" db="EMBL/GenBank/DDBJ databases">
        <title>Streptantibioticus silvisoli sp. nov., acidotolerant actinomycetes 1 from pine litter.</title>
        <authorList>
            <person name="Swiecimska M."/>
            <person name="Golinska P."/>
            <person name="Sangal V."/>
            <person name="Wachnowicz B."/>
            <person name="Goodfellow M."/>
        </authorList>
    </citation>
    <scope>NUCLEOTIDE SEQUENCE</scope>
    <source>
        <strain evidence="9">SL13</strain>
        <strain evidence="8 10">SL54</strain>
    </source>
</reference>
<dbReference type="PANTHER" id="PTHR45708">
    <property type="entry name" value="ENDOCHITINASE"/>
    <property type="match status" value="1"/>
</dbReference>
<evidence type="ECO:0000256" key="5">
    <source>
        <dbReference type="RuleBase" id="RU004453"/>
    </source>
</evidence>
<dbReference type="SUPFAM" id="SSF51445">
    <property type="entry name" value="(Trans)glycosidases"/>
    <property type="match status" value="1"/>
</dbReference>
<protein>
    <recommendedName>
        <fullName evidence="1">chitinase</fullName>
        <ecNumber evidence="1">3.2.1.14</ecNumber>
    </recommendedName>
</protein>
<evidence type="ECO:0000256" key="6">
    <source>
        <dbReference type="SAM" id="SignalP"/>
    </source>
</evidence>
<sequence>MRLMASRPRRRVTLAFAAAATAILTAFAPSAASAAAAAPALTGTEHVVAYYQTQYDNGTYVSPSPLNGIATDVEVAAFHLNGDGTIHLNDDPPSDPKFNQMWTDLAAMQSSGVRVEAMLGGAAAGSYANLHNDFNTYYALLKNTLQTYHFNGIDLDIEESFSLADTEHLISQLRTDFGSSFVITLAPVASDLSGGSSFSGGFSYKQLESDMGSQINWYNAQFYCGWGDLSSTSGYDAVLANGFAASRVVAGTVTNPGTCSGYVDPGTLAGTVRSLASEHSDFGGVAGWEYFNAEGVNGGGPASWYGNVRDAMG</sequence>
<comment type="similarity">
    <text evidence="5">Belongs to the glycosyl hydrolase 18 family.</text>
</comment>
<keyword evidence="2 4" id="KW-0378">Hydrolase</keyword>
<accession>A0AA90KEN5</accession>
<evidence type="ECO:0000256" key="3">
    <source>
        <dbReference type="ARBA" id="ARBA00023295"/>
    </source>
</evidence>
<comment type="caution">
    <text evidence="9">The sequence shown here is derived from an EMBL/GenBank/DDBJ whole genome shotgun (WGS) entry which is preliminary data.</text>
</comment>
<gene>
    <name evidence="8" type="ORF">POF43_002615</name>
    <name evidence="9" type="ORF">POF50_002390</name>
</gene>
<dbReference type="GO" id="GO:0005576">
    <property type="term" value="C:extracellular region"/>
    <property type="evidence" value="ECO:0007669"/>
    <property type="project" value="TreeGrafter"/>
</dbReference>
<dbReference type="GO" id="GO:0008843">
    <property type="term" value="F:endochitinase activity"/>
    <property type="evidence" value="ECO:0007669"/>
    <property type="project" value="UniProtKB-EC"/>
</dbReference>
<proteinExistence type="inferred from homology"/>
<dbReference type="Proteomes" id="UP001156398">
    <property type="component" value="Unassembled WGS sequence"/>
</dbReference>
<organism evidence="9">
    <name type="scientific">Streptantibioticus silvisoli</name>
    <dbReference type="NCBI Taxonomy" id="2705255"/>
    <lineage>
        <taxon>Bacteria</taxon>
        <taxon>Bacillati</taxon>
        <taxon>Actinomycetota</taxon>
        <taxon>Actinomycetes</taxon>
        <taxon>Kitasatosporales</taxon>
        <taxon>Streptomycetaceae</taxon>
        <taxon>Streptantibioticus</taxon>
    </lineage>
</organism>
<feature type="chain" id="PRO_5041660909" description="chitinase" evidence="6">
    <location>
        <begin position="35"/>
        <end position="313"/>
    </location>
</feature>
<dbReference type="InterPro" id="IPR050542">
    <property type="entry name" value="Glycosyl_Hydrlase18_Chitinase"/>
</dbReference>
<dbReference type="EC" id="3.2.1.14" evidence="1"/>
<dbReference type="RefSeq" id="WP_271325991.1">
    <property type="nucleotide sequence ID" value="NZ_JAAGKO020000002.1"/>
</dbReference>
<name>A0AA90KEN5_9ACTN</name>
<evidence type="ECO:0000313" key="9">
    <source>
        <dbReference type="EMBL" id="MDI5968205.1"/>
    </source>
</evidence>
<dbReference type="AlphaFoldDB" id="A0AA90KEN5"/>
<feature type="domain" description="GH18" evidence="7">
    <location>
        <begin position="45"/>
        <end position="313"/>
    </location>
</feature>
<keyword evidence="6" id="KW-0732">Signal</keyword>
<dbReference type="EMBL" id="JABXJJ020000002">
    <property type="protein sequence ID" value="MDI5968205.1"/>
    <property type="molecule type" value="Genomic_DNA"/>
</dbReference>
<evidence type="ECO:0000313" key="8">
    <source>
        <dbReference type="EMBL" id="MDI5961624.1"/>
    </source>
</evidence>
<evidence type="ECO:0000259" key="7">
    <source>
        <dbReference type="PROSITE" id="PS51910"/>
    </source>
</evidence>
<keyword evidence="3 4" id="KW-0326">Glycosidase</keyword>
<dbReference type="PANTHER" id="PTHR45708:SF60">
    <property type="entry name" value="III CHITINASE, PUTATIVE (AFU_ORTHOLOGUE AFUA_5G03850)-RELATED"/>
    <property type="match status" value="1"/>
</dbReference>
<dbReference type="Pfam" id="PF00704">
    <property type="entry name" value="Glyco_hydro_18"/>
    <property type="match status" value="1"/>
</dbReference>
<dbReference type="InterPro" id="IPR001223">
    <property type="entry name" value="Glyco_hydro18_cat"/>
</dbReference>
<dbReference type="Gene3D" id="3.20.20.80">
    <property type="entry name" value="Glycosidases"/>
    <property type="match status" value="1"/>
</dbReference>
<dbReference type="EMBL" id="JAAGKO020000002">
    <property type="protein sequence ID" value="MDI5961624.1"/>
    <property type="molecule type" value="Genomic_DNA"/>
</dbReference>
<dbReference type="PROSITE" id="PS51910">
    <property type="entry name" value="GH18_2"/>
    <property type="match status" value="1"/>
</dbReference>
<evidence type="ECO:0000256" key="1">
    <source>
        <dbReference type="ARBA" id="ARBA00012729"/>
    </source>
</evidence>
<dbReference type="InterPro" id="IPR017853">
    <property type="entry name" value="GH"/>
</dbReference>
<keyword evidence="10" id="KW-1185">Reference proteome</keyword>
<evidence type="ECO:0000256" key="2">
    <source>
        <dbReference type="ARBA" id="ARBA00022801"/>
    </source>
</evidence>
<feature type="signal peptide" evidence="6">
    <location>
        <begin position="1"/>
        <end position="34"/>
    </location>
</feature>